<evidence type="ECO:0000256" key="1">
    <source>
        <dbReference type="ARBA" id="ARBA00004141"/>
    </source>
</evidence>
<name>A0A9X2W5M9_9SPHN</name>
<keyword evidence="5 7" id="KW-0472">Membrane</keyword>
<dbReference type="Proteomes" id="UP001142648">
    <property type="component" value="Unassembled WGS sequence"/>
</dbReference>
<dbReference type="SUPFAM" id="SSF161111">
    <property type="entry name" value="Cation efflux protein transmembrane domain-like"/>
    <property type="match status" value="1"/>
</dbReference>
<proteinExistence type="predicted"/>
<keyword evidence="2" id="KW-0813">Transport</keyword>
<comment type="subcellular location">
    <subcellularLocation>
        <location evidence="1">Membrane</location>
        <topology evidence="1">Multi-pass membrane protein</topology>
    </subcellularLocation>
</comment>
<evidence type="ECO:0000256" key="3">
    <source>
        <dbReference type="ARBA" id="ARBA00022692"/>
    </source>
</evidence>
<dbReference type="InterPro" id="IPR027469">
    <property type="entry name" value="Cation_efflux_TMD_sf"/>
</dbReference>
<dbReference type="RefSeq" id="WP_259963068.1">
    <property type="nucleotide sequence ID" value="NZ_JAOAMV010000007.1"/>
</dbReference>
<feature type="transmembrane region" description="Helical" evidence="7">
    <location>
        <begin position="46"/>
        <end position="64"/>
    </location>
</feature>
<gene>
    <name evidence="9" type="ORF">N0B51_13415</name>
</gene>
<dbReference type="InterPro" id="IPR050291">
    <property type="entry name" value="CDF_Transporter"/>
</dbReference>
<comment type="caution">
    <text evidence="9">The sequence shown here is derived from an EMBL/GenBank/DDBJ whole genome shotgun (WGS) entry which is preliminary data.</text>
</comment>
<feature type="transmembrane region" description="Helical" evidence="7">
    <location>
        <begin position="178"/>
        <end position="207"/>
    </location>
</feature>
<keyword evidence="4 7" id="KW-1133">Transmembrane helix</keyword>
<sequence>MSELPSPIRQDFRNAKRLEWWTLGWMSTVVVIMYLTMGASQAMKTAFFEDILGLIPAITFLVSAHLEPRAPTRKFPFGYLRANSLAFFASAVVLCFMGIYLIWTNGTGLMKAEHPTIPPVTFFGETFWLGWLMIAALAYSIVPPVILGRLKQPIARRLRDKVLFTDSLMQKADWQTGAAGIAGIAGIALGLWWADSLAALLIAIGILKDGIDATRSASAELVDGAPRRLEGNGLSEEAVRLQDRLEKHWPDGTVRIRESGRYLFATVDGVVTPGDIPSNEELMGDDPTWRLGRLSFTPPGKQEPGSGW</sequence>
<evidence type="ECO:0000313" key="9">
    <source>
        <dbReference type="EMBL" id="MCT2559976.1"/>
    </source>
</evidence>
<evidence type="ECO:0000256" key="6">
    <source>
        <dbReference type="SAM" id="MobiDB-lite"/>
    </source>
</evidence>
<feature type="region of interest" description="Disordered" evidence="6">
    <location>
        <begin position="284"/>
        <end position="308"/>
    </location>
</feature>
<feature type="transmembrane region" description="Helical" evidence="7">
    <location>
        <begin position="85"/>
        <end position="103"/>
    </location>
</feature>
<feature type="transmembrane region" description="Helical" evidence="7">
    <location>
        <begin position="128"/>
        <end position="147"/>
    </location>
</feature>
<keyword evidence="3 7" id="KW-0812">Transmembrane</keyword>
<evidence type="ECO:0000313" key="10">
    <source>
        <dbReference type="Proteomes" id="UP001142648"/>
    </source>
</evidence>
<evidence type="ECO:0000256" key="7">
    <source>
        <dbReference type="SAM" id="Phobius"/>
    </source>
</evidence>
<evidence type="ECO:0000256" key="5">
    <source>
        <dbReference type="ARBA" id="ARBA00023136"/>
    </source>
</evidence>
<accession>A0A9X2W5M9</accession>
<feature type="domain" description="Cation efflux protein transmembrane" evidence="8">
    <location>
        <begin position="29"/>
        <end position="222"/>
    </location>
</feature>
<evidence type="ECO:0000256" key="2">
    <source>
        <dbReference type="ARBA" id="ARBA00022448"/>
    </source>
</evidence>
<dbReference type="InterPro" id="IPR058533">
    <property type="entry name" value="Cation_efflux_TM"/>
</dbReference>
<dbReference type="GO" id="GO:0008324">
    <property type="term" value="F:monoatomic cation transmembrane transporter activity"/>
    <property type="evidence" value="ECO:0007669"/>
    <property type="project" value="InterPro"/>
</dbReference>
<feature type="transmembrane region" description="Helical" evidence="7">
    <location>
        <begin position="20"/>
        <end position="40"/>
    </location>
</feature>
<dbReference type="PANTHER" id="PTHR43840:SF15">
    <property type="entry name" value="MITOCHONDRIAL METAL TRANSPORTER 1-RELATED"/>
    <property type="match status" value="1"/>
</dbReference>
<dbReference type="Gene3D" id="1.20.1510.10">
    <property type="entry name" value="Cation efflux protein transmembrane domain"/>
    <property type="match status" value="1"/>
</dbReference>
<evidence type="ECO:0000256" key="4">
    <source>
        <dbReference type="ARBA" id="ARBA00022989"/>
    </source>
</evidence>
<dbReference type="Pfam" id="PF01545">
    <property type="entry name" value="Cation_efflux"/>
    <property type="match status" value="1"/>
</dbReference>
<dbReference type="GO" id="GO:0016020">
    <property type="term" value="C:membrane"/>
    <property type="evidence" value="ECO:0007669"/>
    <property type="project" value="UniProtKB-SubCell"/>
</dbReference>
<organism evidence="9 10">
    <name type="scientific">Tsuneonella litorea</name>
    <dbReference type="NCBI Taxonomy" id="2976475"/>
    <lineage>
        <taxon>Bacteria</taxon>
        <taxon>Pseudomonadati</taxon>
        <taxon>Pseudomonadota</taxon>
        <taxon>Alphaproteobacteria</taxon>
        <taxon>Sphingomonadales</taxon>
        <taxon>Erythrobacteraceae</taxon>
        <taxon>Tsuneonella</taxon>
    </lineage>
</organism>
<evidence type="ECO:0000259" key="8">
    <source>
        <dbReference type="Pfam" id="PF01545"/>
    </source>
</evidence>
<dbReference type="PANTHER" id="PTHR43840">
    <property type="entry name" value="MITOCHONDRIAL METAL TRANSPORTER 1-RELATED"/>
    <property type="match status" value="1"/>
</dbReference>
<reference evidence="9" key="1">
    <citation type="submission" date="2022-09" db="EMBL/GenBank/DDBJ databases">
        <title>The genome sequence of Tsuneonella sp. YG55.</title>
        <authorList>
            <person name="Liu Y."/>
        </authorList>
    </citation>
    <scope>NUCLEOTIDE SEQUENCE</scope>
    <source>
        <strain evidence="9">YG55</strain>
    </source>
</reference>
<dbReference type="AlphaFoldDB" id="A0A9X2W5M9"/>
<protein>
    <submittedName>
        <fullName evidence="9">Cation transporter</fullName>
    </submittedName>
</protein>
<keyword evidence="10" id="KW-1185">Reference proteome</keyword>
<dbReference type="EMBL" id="JAOAMV010000007">
    <property type="protein sequence ID" value="MCT2559976.1"/>
    <property type="molecule type" value="Genomic_DNA"/>
</dbReference>